<evidence type="ECO:0000313" key="2">
    <source>
        <dbReference type="EMBL" id="GMI46155.1"/>
    </source>
</evidence>
<dbReference type="AlphaFoldDB" id="A0A9W7GLP0"/>
<keyword evidence="3" id="KW-1185">Reference proteome</keyword>
<evidence type="ECO:0000259" key="1">
    <source>
        <dbReference type="Pfam" id="PF01494"/>
    </source>
</evidence>
<dbReference type="GO" id="GO:0071949">
    <property type="term" value="F:FAD binding"/>
    <property type="evidence" value="ECO:0007669"/>
    <property type="project" value="InterPro"/>
</dbReference>
<feature type="domain" description="FAD-binding" evidence="1">
    <location>
        <begin position="75"/>
        <end position="182"/>
    </location>
</feature>
<proteinExistence type="predicted"/>
<accession>A0A9W7GLP0</accession>
<feature type="domain" description="FAD-binding" evidence="1">
    <location>
        <begin position="246"/>
        <end position="321"/>
    </location>
</feature>
<dbReference type="SUPFAM" id="SSF51905">
    <property type="entry name" value="FAD/NAD(P)-binding domain"/>
    <property type="match status" value="1"/>
</dbReference>
<reference evidence="3" key="1">
    <citation type="journal article" date="2023" name="Commun. Biol.">
        <title>Genome analysis of Parmales, the sister group of diatoms, reveals the evolutionary specialization of diatoms from phago-mixotrophs to photoautotrophs.</title>
        <authorList>
            <person name="Ban H."/>
            <person name="Sato S."/>
            <person name="Yoshikawa S."/>
            <person name="Yamada K."/>
            <person name="Nakamura Y."/>
            <person name="Ichinomiya M."/>
            <person name="Sato N."/>
            <person name="Blanc-Mathieu R."/>
            <person name="Endo H."/>
            <person name="Kuwata A."/>
            <person name="Ogata H."/>
        </authorList>
    </citation>
    <scope>NUCLEOTIDE SEQUENCE [LARGE SCALE GENOMIC DNA]</scope>
</reference>
<organism evidence="2 3">
    <name type="scientific">Triparma columacea</name>
    <dbReference type="NCBI Taxonomy" id="722753"/>
    <lineage>
        <taxon>Eukaryota</taxon>
        <taxon>Sar</taxon>
        <taxon>Stramenopiles</taxon>
        <taxon>Ochrophyta</taxon>
        <taxon>Bolidophyceae</taxon>
        <taxon>Parmales</taxon>
        <taxon>Triparmaceae</taxon>
        <taxon>Triparma</taxon>
    </lineage>
</organism>
<dbReference type="InterPro" id="IPR051205">
    <property type="entry name" value="UbiH/COQ6_monooxygenase"/>
</dbReference>
<dbReference type="Gene3D" id="3.50.50.60">
    <property type="entry name" value="FAD/NAD(P)-binding domain"/>
    <property type="match status" value="2"/>
</dbReference>
<evidence type="ECO:0000313" key="3">
    <source>
        <dbReference type="Proteomes" id="UP001165065"/>
    </source>
</evidence>
<comment type="caution">
    <text evidence="2">The sequence shown here is derived from an EMBL/GenBank/DDBJ whole genome shotgun (WGS) entry which is preliminary data.</text>
</comment>
<name>A0A9W7GLP0_9STRA</name>
<dbReference type="InterPro" id="IPR002938">
    <property type="entry name" value="FAD-bd"/>
</dbReference>
<dbReference type="PANTHER" id="PTHR43876:SF7">
    <property type="entry name" value="UBIQUINONE BIOSYNTHESIS MONOOXYGENASE COQ6, MITOCHONDRIAL"/>
    <property type="match status" value="1"/>
</dbReference>
<dbReference type="Pfam" id="PF01494">
    <property type="entry name" value="FAD_binding_3"/>
    <property type="match status" value="2"/>
</dbReference>
<dbReference type="PANTHER" id="PTHR43876">
    <property type="entry name" value="UBIQUINONE BIOSYNTHESIS MONOOXYGENASE COQ6, MITOCHONDRIAL"/>
    <property type="match status" value="1"/>
</dbReference>
<dbReference type="GO" id="GO:0005739">
    <property type="term" value="C:mitochondrion"/>
    <property type="evidence" value="ECO:0007669"/>
    <property type="project" value="TreeGrafter"/>
</dbReference>
<sequence length="374" mass="39859">MQVWDRRNPSFLKWSTSNNTSNNNNKKDLEEGVDDALGYVLEDRLINAEIENNLPNNVKLLCQTQLTGIEEIGGEGGGKARVTYKSTDSSSTSALDVDLLIGADGGNSSVRRLLNIPTSSHSYGQVACCATISTVGGAEYRHGHNTAYQRFLDEGPVAMLPLWDGLYNIVWTMEPDTAKEVKADPDGFIGRLQEAIMKGPESSGPPSVLSAITDGLGLVNMNEFHSPSSSTYFTPPPTPTSLVSPILSFPLSTHAAHNYVKGNCVLIGDAAHGVHPMAGQGLNLGLADVEELVLRVGSSVGGGGKVNDKLGLEIYERKRMRKVMVAQGGIHALREIFRFKGPGDMGGIGRAVGMAGVNMVPGLKEQLKQAAMGL</sequence>
<protein>
    <recommendedName>
        <fullName evidence="1">FAD-binding domain-containing protein</fullName>
    </recommendedName>
</protein>
<dbReference type="Proteomes" id="UP001165065">
    <property type="component" value="Unassembled WGS sequence"/>
</dbReference>
<gene>
    <name evidence="2" type="ORF">TrCOL_g12520</name>
</gene>
<dbReference type="EMBL" id="BRYA01000284">
    <property type="protein sequence ID" value="GMI46155.1"/>
    <property type="molecule type" value="Genomic_DNA"/>
</dbReference>
<dbReference type="OrthoDB" id="683240at2759"/>
<dbReference type="InterPro" id="IPR036188">
    <property type="entry name" value="FAD/NAD-bd_sf"/>
</dbReference>